<evidence type="ECO:0000313" key="2">
    <source>
        <dbReference type="EMBL" id="NMP28026.1"/>
    </source>
</evidence>
<reference evidence="2 3" key="2">
    <citation type="submission" date="2020-06" db="EMBL/GenBank/DDBJ databases">
        <title>Polyphasic characterization of a Rahnella strain isolated from tree sap.</title>
        <authorList>
            <person name="Kim I.S."/>
        </authorList>
    </citation>
    <scope>NUCLEOTIDE SEQUENCE [LARGE SCALE GENOMIC DNA]</scope>
    <source>
        <strain evidence="2 3">SAP-1</strain>
    </source>
</reference>
<evidence type="ECO:0000313" key="3">
    <source>
        <dbReference type="Proteomes" id="UP000585363"/>
    </source>
</evidence>
<accession>A0A848MLA4</accession>
<dbReference type="Pfam" id="PF06366">
    <property type="entry name" value="FlhE"/>
    <property type="match status" value="1"/>
</dbReference>
<protein>
    <submittedName>
        <fullName evidence="2">Flagellar protein FlhE</fullName>
    </submittedName>
</protein>
<name>A0A848MLA4_9GAMM</name>
<dbReference type="EMBL" id="JAADJU010000007">
    <property type="protein sequence ID" value="NMP28026.1"/>
    <property type="molecule type" value="Genomic_DNA"/>
</dbReference>
<proteinExistence type="predicted"/>
<keyword evidence="2" id="KW-0282">Flagellum</keyword>
<feature type="signal peptide" evidence="1">
    <location>
        <begin position="1"/>
        <end position="21"/>
    </location>
</feature>
<feature type="chain" id="PRO_5032949980" evidence="1">
    <location>
        <begin position="22"/>
        <end position="141"/>
    </location>
</feature>
<comment type="caution">
    <text evidence="2">The sequence shown here is derived from an EMBL/GenBank/DDBJ whole genome shotgun (WGS) entry which is preliminary data.</text>
</comment>
<dbReference type="AlphaFoldDB" id="A0A848MLA4"/>
<keyword evidence="2" id="KW-0969">Cilium</keyword>
<keyword evidence="3" id="KW-1185">Reference proteome</keyword>
<keyword evidence="1" id="KW-0732">Signal</keyword>
<keyword evidence="2" id="KW-0966">Cell projection</keyword>
<reference evidence="2 3" key="1">
    <citation type="submission" date="2020-01" db="EMBL/GenBank/DDBJ databases">
        <authorList>
            <person name="Lee S.D."/>
        </authorList>
    </citation>
    <scope>NUCLEOTIDE SEQUENCE [LARGE SCALE GENOMIC DNA]</scope>
    <source>
        <strain evidence="2 3">SAP-1</strain>
    </source>
</reference>
<dbReference type="RefSeq" id="WP_169403726.1">
    <property type="nucleotide sequence ID" value="NZ_JAADJU010000007.1"/>
</dbReference>
<gene>
    <name evidence="2" type="ORF">GW590_14285</name>
</gene>
<sequence length="141" mass="15133">MRSVQLALLTTVMLCALPCLAVSGSWSDSQMGVTLQNRGVIATSSALNSPAHAPVNLTSSTTITTLSWSYKLMSPPPEGLQVKLCTASNHCVNIDGANGQTRSFYGQSAQTSFRFMFYIAGKGVVYPPLRVLSNQVLVNYQ</sequence>
<evidence type="ECO:0000256" key="1">
    <source>
        <dbReference type="SAM" id="SignalP"/>
    </source>
</evidence>
<dbReference type="Proteomes" id="UP000585363">
    <property type="component" value="Unassembled WGS sequence"/>
</dbReference>
<organism evidence="2 3">
    <name type="scientific">Rouxiella aceris</name>
    <dbReference type="NCBI Taxonomy" id="2703884"/>
    <lineage>
        <taxon>Bacteria</taxon>
        <taxon>Pseudomonadati</taxon>
        <taxon>Pseudomonadota</taxon>
        <taxon>Gammaproteobacteria</taxon>
        <taxon>Enterobacterales</taxon>
        <taxon>Yersiniaceae</taxon>
        <taxon>Rouxiella</taxon>
    </lineage>
</organism>
<dbReference type="InterPro" id="IPR009420">
    <property type="entry name" value="FlhE"/>
</dbReference>